<dbReference type="WBParaSite" id="BXY_0953300.1">
    <property type="protein sequence ID" value="BXY_0953300.1"/>
    <property type="gene ID" value="BXY_0953300"/>
</dbReference>
<accession>A0A1I7S938</accession>
<organism evidence="2 4">
    <name type="scientific">Bursaphelenchus xylophilus</name>
    <name type="common">Pinewood nematode worm</name>
    <name type="synonym">Aphelenchoides xylophilus</name>
    <dbReference type="NCBI Taxonomy" id="6326"/>
    <lineage>
        <taxon>Eukaryota</taxon>
        <taxon>Metazoa</taxon>
        <taxon>Ecdysozoa</taxon>
        <taxon>Nematoda</taxon>
        <taxon>Chromadorea</taxon>
        <taxon>Rhabditida</taxon>
        <taxon>Tylenchina</taxon>
        <taxon>Tylenchomorpha</taxon>
        <taxon>Aphelenchoidea</taxon>
        <taxon>Aphelenchoididae</taxon>
        <taxon>Bursaphelenchus</taxon>
    </lineage>
</organism>
<dbReference type="EMBL" id="CAJFDI010000001">
    <property type="protein sequence ID" value="CAD5210348.1"/>
    <property type="molecule type" value="Genomic_DNA"/>
</dbReference>
<evidence type="ECO:0000313" key="3">
    <source>
        <dbReference type="Proteomes" id="UP000659654"/>
    </source>
</evidence>
<sequence length="72" mass="8083">MFVVNTFIRKFEFSEAVIKSVGVPVKASLALFIRPKVLTLAYSLGGDKGRDLSVRDDEIFKERSISSPVFRC</sequence>
<reference evidence="4" key="1">
    <citation type="submission" date="2016-11" db="UniProtKB">
        <authorList>
            <consortium name="WormBaseParasite"/>
        </authorList>
    </citation>
    <scope>IDENTIFICATION</scope>
</reference>
<gene>
    <name evidence="1" type="ORF">BXYJ_LOCUS1890</name>
</gene>
<protein>
    <submittedName>
        <fullName evidence="1">(pine wood nematode) hypothetical protein</fullName>
    </submittedName>
</protein>
<reference evidence="1" key="2">
    <citation type="submission" date="2020-09" db="EMBL/GenBank/DDBJ databases">
        <authorList>
            <person name="Kikuchi T."/>
        </authorList>
    </citation>
    <scope>NUCLEOTIDE SEQUENCE</scope>
    <source>
        <strain evidence="1">Ka4C1</strain>
    </source>
</reference>
<dbReference type="EMBL" id="CAJFCV020000001">
    <property type="protein sequence ID" value="CAG9086224.1"/>
    <property type="molecule type" value="Genomic_DNA"/>
</dbReference>
<evidence type="ECO:0000313" key="2">
    <source>
        <dbReference type="Proteomes" id="UP000095284"/>
    </source>
</evidence>
<dbReference type="Proteomes" id="UP000582659">
    <property type="component" value="Unassembled WGS sequence"/>
</dbReference>
<evidence type="ECO:0000313" key="4">
    <source>
        <dbReference type="WBParaSite" id="BXY_0953300.1"/>
    </source>
</evidence>
<keyword evidence="3" id="KW-1185">Reference proteome</keyword>
<name>A0A1I7S938_BURXY</name>
<proteinExistence type="predicted"/>
<dbReference type="Proteomes" id="UP000095284">
    <property type="component" value="Unplaced"/>
</dbReference>
<dbReference type="Proteomes" id="UP000659654">
    <property type="component" value="Unassembled WGS sequence"/>
</dbReference>
<evidence type="ECO:0000313" key="1">
    <source>
        <dbReference type="EMBL" id="CAD5210348.1"/>
    </source>
</evidence>
<dbReference type="AlphaFoldDB" id="A0A1I7S938"/>